<evidence type="ECO:0000256" key="2">
    <source>
        <dbReference type="SAM" id="MobiDB-lite"/>
    </source>
</evidence>
<dbReference type="InterPro" id="IPR011042">
    <property type="entry name" value="6-blade_b-propeller_TolB-like"/>
</dbReference>
<dbReference type="Pfam" id="PF01436">
    <property type="entry name" value="NHL"/>
    <property type="match status" value="1"/>
</dbReference>
<dbReference type="CDD" id="cd14951">
    <property type="entry name" value="NHL-2_like"/>
    <property type="match status" value="1"/>
</dbReference>
<dbReference type="Proteomes" id="UP000075880">
    <property type="component" value="Unassembled WGS sequence"/>
</dbReference>
<dbReference type="FunFam" id="3.40.30.10:FF:000320">
    <property type="entry name" value="NHL repeat-containing protein 2"/>
    <property type="match status" value="1"/>
</dbReference>
<feature type="compositionally biased region" description="Polar residues" evidence="2">
    <location>
        <begin position="397"/>
        <end position="408"/>
    </location>
</feature>
<dbReference type="SUPFAM" id="SSF101898">
    <property type="entry name" value="NHL repeat"/>
    <property type="match status" value="1"/>
</dbReference>
<evidence type="ECO:0000259" key="3">
    <source>
        <dbReference type="Pfam" id="PF13905"/>
    </source>
</evidence>
<name>A0AAG5DN78_ANOAO</name>
<dbReference type="CDD" id="cd03012">
    <property type="entry name" value="TlpA_like_DipZ_like"/>
    <property type="match status" value="1"/>
</dbReference>
<keyword evidence="5" id="KW-1185">Reference proteome</keyword>
<sequence length="826" mass="91575">MLGKMFIRNLRCCQSSTVARIGFRCYRSSETSTIKTIGSVQEISRRHVQSWFRHRPTFLRPLPSVAVKIGTRMSSSPEGQDMMEVLACNSNQLADDVAAVGNNVAKRQKLVMDYLKVADRESKSVTAEFPDGLDWFNVTEPLTMQGSLRGKVVVLDFFTYCCINCMHILPNLKRLEHMYPIEEGLVVVGVHSAKFRNEKDSNNIRAAVERYEISHPVVNDNVAAMWRKLRVQCWPTLMILGPRANPLFVIMGEGSFEDLKLYISSAIRFYREKGELRRDSLPINLSNTAAVASNLKFPGKIACSLPTSAGFHAADSDAEELYAVSDSGNHRILIVQGDGVVRHKIGGKQSGFVDGSFEKARFNAPQGVAFQGCDVVFVADNENHAIRRIDLGTRQVSTVAGNGAQGNDRTGGKSGRDQPLSSPWDVAVYSTRDMDMSFHADDSKAPLKDVLLIAMAGIHQIWAVFLDDTIWWKFKKYPANTCWAIAGSGHEQNRNTSYPHSAAFAQPSGLAINREAKEVYLADSESSAIRKVSLVDGKVMAVAGGDRNPLDLFAFGDIDGKQYAAKFQHPLGVAYNPQDGCVYFADTYNHKIKKIDVTTNCATTCEFRESNGAVKRFNEPAGLCLDRSGRYLYVADTNNHELLVADLSDNTIRTVELQFRVPEEMDSAPDRSVRTLKADRAIQLHPGAACSLRLTFEFHFLGQTTKLTEGAPQHWSLRLPSTEWTSQERTKGTIDPSRERSLQLNITPPEQDPSTNGNGNSDSVTIGVDFRLNLCEGDVCFPKEFAVQLDVVYDGAGGSPTVVDRYDAQETYQIYLSRSKLSLKQA</sequence>
<accession>A0AAG5DN78</accession>
<evidence type="ECO:0000256" key="1">
    <source>
        <dbReference type="ARBA" id="ARBA00022737"/>
    </source>
</evidence>
<dbReference type="InterPro" id="IPR012336">
    <property type="entry name" value="Thioredoxin-like_fold"/>
</dbReference>
<dbReference type="InterPro" id="IPR001258">
    <property type="entry name" value="NHL_repeat"/>
</dbReference>
<reference evidence="4" key="1">
    <citation type="submission" date="2024-04" db="UniProtKB">
        <authorList>
            <consortium name="EnsemblMetazoa"/>
        </authorList>
    </citation>
    <scope>IDENTIFICATION</scope>
    <source>
        <strain evidence="4">EBRO</strain>
    </source>
</reference>
<evidence type="ECO:0000313" key="5">
    <source>
        <dbReference type="Proteomes" id="UP000075880"/>
    </source>
</evidence>
<protein>
    <recommendedName>
        <fullName evidence="3">Thioredoxin-like fold domain-containing protein</fullName>
    </recommendedName>
</protein>
<dbReference type="PANTHER" id="PTHR46388:SF2">
    <property type="entry name" value="NHL REPEAT-CONTAINING PROTEIN 2"/>
    <property type="match status" value="1"/>
</dbReference>
<dbReference type="AlphaFoldDB" id="A0AAG5DN78"/>
<feature type="region of interest" description="Disordered" evidence="2">
    <location>
        <begin position="397"/>
        <end position="422"/>
    </location>
</feature>
<evidence type="ECO:0000313" key="4">
    <source>
        <dbReference type="EnsemblMetazoa" id="ENSAATROPP012435"/>
    </source>
</evidence>
<keyword evidence="1" id="KW-0677">Repeat</keyword>
<dbReference type="Gene3D" id="2.120.10.30">
    <property type="entry name" value="TolB, C-terminal domain"/>
    <property type="match status" value="3"/>
</dbReference>
<proteinExistence type="predicted"/>
<feature type="region of interest" description="Disordered" evidence="2">
    <location>
        <begin position="718"/>
        <end position="740"/>
    </location>
</feature>
<feature type="compositionally biased region" description="Basic and acidic residues" evidence="2">
    <location>
        <begin position="726"/>
        <end position="740"/>
    </location>
</feature>
<dbReference type="InterPro" id="IPR045302">
    <property type="entry name" value="NHL2_NHL_rpt_dom"/>
</dbReference>
<dbReference type="SUPFAM" id="SSF52833">
    <property type="entry name" value="Thioredoxin-like"/>
    <property type="match status" value="1"/>
</dbReference>
<dbReference type="Pfam" id="PF13905">
    <property type="entry name" value="Thioredoxin_8"/>
    <property type="match status" value="1"/>
</dbReference>
<feature type="domain" description="Thioredoxin-like fold" evidence="3">
    <location>
        <begin position="150"/>
        <end position="243"/>
    </location>
</feature>
<dbReference type="Gene3D" id="3.40.30.10">
    <property type="entry name" value="Glutaredoxin"/>
    <property type="match status" value="1"/>
</dbReference>
<dbReference type="PANTHER" id="PTHR46388">
    <property type="entry name" value="NHL REPEAT-CONTAINING PROTEIN 2"/>
    <property type="match status" value="1"/>
</dbReference>
<organism evidence="4 5">
    <name type="scientific">Anopheles atroparvus</name>
    <name type="common">European mosquito</name>
    <dbReference type="NCBI Taxonomy" id="41427"/>
    <lineage>
        <taxon>Eukaryota</taxon>
        <taxon>Metazoa</taxon>
        <taxon>Ecdysozoa</taxon>
        <taxon>Arthropoda</taxon>
        <taxon>Hexapoda</taxon>
        <taxon>Insecta</taxon>
        <taxon>Pterygota</taxon>
        <taxon>Neoptera</taxon>
        <taxon>Endopterygota</taxon>
        <taxon>Diptera</taxon>
        <taxon>Nematocera</taxon>
        <taxon>Culicoidea</taxon>
        <taxon>Culicidae</taxon>
        <taxon>Anophelinae</taxon>
        <taxon>Anopheles</taxon>
    </lineage>
</organism>
<dbReference type="EnsemblMetazoa" id="ENSAATROPT013658">
    <property type="protein sequence ID" value="ENSAATROPP012435"/>
    <property type="gene ID" value="ENSAATROPG011092"/>
</dbReference>
<dbReference type="InterPro" id="IPR036249">
    <property type="entry name" value="Thioredoxin-like_sf"/>
</dbReference>